<dbReference type="SUPFAM" id="SSF51161">
    <property type="entry name" value="Trimeric LpxA-like enzymes"/>
    <property type="match status" value="1"/>
</dbReference>
<sequence>MLAAIRRDIQAARERDPARPTVLEVIFAYPGVHAVWAHRINHWLWLRGARVLARTLAELTRIFTGVEIHPGAVLGPGLFIDHATGVVIGETAEVGEDVTIFHGVTLGGTGADTGKRHPTVGDRVTIGAGAKVLGAIKIGDGSRIGANAVVVKEVPASSVVVGVPGQIVSRPAKASEDESRLPDLVGVSLQSLLTRVARLESRSNGKAGDSAGAAQTGQQPERVIRPPEAGVWYGEDFSI</sequence>
<comment type="catalytic activity">
    <reaction evidence="10">
        <text>L-serine + acetyl-CoA = O-acetyl-L-serine + CoA</text>
        <dbReference type="Rhea" id="RHEA:24560"/>
        <dbReference type="ChEBI" id="CHEBI:33384"/>
        <dbReference type="ChEBI" id="CHEBI:57287"/>
        <dbReference type="ChEBI" id="CHEBI:57288"/>
        <dbReference type="ChEBI" id="CHEBI:58340"/>
        <dbReference type="EC" id="2.3.1.30"/>
    </reaction>
</comment>
<evidence type="ECO:0000256" key="7">
    <source>
        <dbReference type="ARBA" id="ARBA00022737"/>
    </source>
</evidence>
<dbReference type="NCBIfam" id="NF041874">
    <property type="entry name" value="EPS_EpsC"/>
    <property type="match status" value="1"/>
</dbReference>
<dbReference type="Pfam" id="PF00132">
    <property type="entry name" value="Hexapep"/>
    <property type="match status" value="1"/>
</dbReference>
<dbReference type="STRING" id="28445.BHQ20_19410"/>
<keyword evidence="9" id="KW-0012">Acyltransferase</keyword>
<proteinExistence type="inferred from homology"/>
<feature type="region of interest" description="Disordered" evidence="11">
    <location>
        <begin position="200"/>
        <end position="227"/>
    </location>
</feature>
<dbReference type="InterPro" id="IPR042122">
    <property type="entry name" value="Ser_AcTrfase_N_sf"/>
</dbReference>
<gene>
    <name evidence="12" type="ORF">BST27_13005</name>
</gene>
<evidence type="ECO:0000256" key="11">
    <source>
        <dbReference type="SAM" id="MobiDB-lite"/>
    </source>
</evidence>
<dbReference type="InterPro" id="IPR001451">
    <property type="entry name" value="Hexapep"/>
</dbReference>
<evidence type="ECO:0000256" key="3">
    <source>
        <dbReference type="ARBA" id="ARBA00013266"/>
    </source>
</evidence>
<keyword evidence="8" id="KW-0198">Cysteine biosynthesis</keyword>
<keyword evidence="5" id="KW-0028">Amino-acid biosynthesis</keyword>
<evidence type="ECO:0000256" key="10">
    <source>
        <dbReference type="ARBA" id="ARBA00049486"/>
    </source>
</evidence>
<accession>A0A1E3SBK3</accession>
<dbReference type="PANTHER" id="PTHR42811">
    <property type="entry name" value="SERINE ACETYLTRANSFERASE"/>
    <property type="match status" value="1"/>
</dbReference>
<comment type="similarity">
    <text evidence="2">Belongs to the transferase hexapeptide repeat family.</text>
</comment>
<dbReference type="AlphaFoldDB" id="A0A1E3SBK3"/>
<dbReference type="GO" id="GO:0005737">
    <property type="term" value="C:cytoplasm"/>
    <property type="evidence" value="ECO:0007669"/>
    <property type="project" value="InterPro"/>
</dbReference>
<dbReference type="Gene3D" id="1.10.3130.10">
    <property type="entry name" value="serine acetyltransferase, domain 1"/>
    <property type="match status" value="1"/>
</dbReference>
<dbReference type="GO" id="GO:0006535">
    <property type="term" value="P:cysteine biosynthetic process from serine"/>
    <property type="evidence" value="ECO:0007669"/>
    <property type="project" value="InterPro"/>
</dbReference>
<dbReference type="InterPro" id="IPR018357">
    <property type="entry name" value="Hexapep_transf_CS"/>
</dbReference>
<comment type="pathway">
    <text evidence="1">Amino-acid biosynthesis; L-cysteine biosynthesis; L-cysteine from L-serine: step 1/2.</text>
</comment>
<evidence type="ECO:0000256" key="5">
    <source>
        <dbReference type="ARBA" id="ARBA00022605"/>
    </source>
</evidence>
<dbReference type="NCBIfam" id="TIGR01172">
    <property type="entry name" value="cysE"/>
    <property type="match status" value="1"/>
</dbReference>
<dbReference type="Proteomes" id="UP000192739">
    <property type="component" value="Unassembled WGS sequence"/>
</dbReference>
<dbReference type="FunFam" id="2.160.10.10:FF:000007">
    <property type="entry name" value="Serine acetyltransferase"/>
    <property type="match status" value="1"/>
</dbReference>
<dbReference type="CDD" id="cd03354">
    <property type="entry name" value="LbH_SAT"/>
    <property type="match status" value="1"/>
</dbReference>
<evidence type="ECO:0000256" key="6">
    <source>
        <dbReference type="ARBA" id="ARBA00022679"/>
    </source>
</evidence>
<dbReference type="OrthoDB" id="9801456at2"/>
<evidence type="ECO:0000313" key="12">
    <source>
        <dbReference type="EMBL" id="ORB05313.1"/>
    </source>
</evidence>
<evidence type="ECO:0000256" key="1">
    <source>
        <dbReference type="ARBA" id="ARBA00004876"/>
    </source>
</evidence>
<evidence type="ECO:0000313" key="13">
    <source>
        <dbReference type="Proteomes" id="UP000192739"/>
    </source>
</evidence>
<evidence type="ECO:0000256" key="4">
    <source>
        <dbReference type="ARBA" id="ARBA00018522"/>
    </source>
</evidence>
<organism evidence="12 13">
    <name type="scientific">Mycobacterium intermedium</name>
    <dbReference type="NCBI Taxonomy" id="28445"/>
    <lineage>
        <taxon>Bacteria</taxon>
        <taxon>Bacillati</taxon>
        <taxon>Actinomycetota</taxon>
        <taxon>Actinomycetes</taxon>
        <taxon>Mycobacteriales</taxon>
        <taxon>Mycobacteriaceae</taxon>
        <taxon>Mycobacterium</taxon>
        <taxon>Mycobacterium simiae complex</taxon>
    </lineage>
</organism>
<name>A0A1E3SBK3_MYCIE</name>
<evidence type="ECO:0000256" key="9">
    <source>
        <dbReference type="ARBA" id="ARBA00023315"/>
    </source>
</evidence>
<evidence type="ECO:0000256" key="8">
    <source>
        <dbReference type="ARBA" id="ARBA00023192"/>
    </source>
</evidence>
<dbReference type="InterPro" id="IPR045304">
    <property type="entry name" value="LbH_SAT"/>
</dbReference>
<dbReference type="PROSITE" id="PS00101">
    <property type="entry name" value="HEXAPEP_TRANSFERASES"/>
    <property type="match status" value="1"/>
</dbReference>
<keyword evidence="7" id="KW-0677">Repeat</keyword>
<dbReference type="Gene3D" id="2.160.10.10">
    <property type="entry name" value="Hexapeptide repeat proteins"/>
    <property type="match status" value="1"/>
</dbReference>
<dbReference type="GO" id="GO:0009001">
    <property type="term" value="F:serine O-acetyltransferase activity"/>
    <property type="evidence" value="ECO:0007669"/>
    <property type="project" value="UniProtKB-EC"/>
</dbReference>
<dbReference type="InterPro" id="IPR005881">
    <property type="entry name" value="Ser_O-AcTrfase"/>
</dbReference>
<dbReference type="RefSeq" id="WP_069420782.1">
    <property type="nucleotide sequence ID" value="NZ_CBCRZH010000027.1"/>
</dbReference>
<dbReference type="EC" id="2.3.1.30" evidence="3"/>
<keyword evidence="6 12" id="KW-0808">Transferase</keyword>
<dbReference type="InterPro" id="IPR011004">
    <property type="entry name" value="Trimer_LpxA-like_sf"/>
</dbReference>
<keyword evidence="13" id="KW-1185">Reference proteome</keyword>
<evidence type="ECO:0000256" key="2">
    <source>
        <dbReference type="ARBA" id="ARBA00007274"/>
    </source>
</evidence>
<dbReference type="InterPro" id="IPR053376">
    <property type="entry name" value="Serine_acetyltransferase"/>
</dbReference>
<comment type="caution">
    <text evidence="12">The sequence shown here is derived from an EMBL/GenBank/DDBJ whole genome shotgun (WGS) entry which is preliminary data.</text>
</comment>
<reference evidence="12 13" key="1">
    <citation type="submission" date="2017-02" db="EMBL/GenBank/DDBJ databases">
        <title>The new phylogeny of genus Mycobacterium.</title>
        <authorList>
            <person name="Tortoli E."/>
            <person name="Trovato A."/>
            <person name="Cirillo D.M."/>
        </authorList>
    </citation>
    <scope>NUCLEOTIDE SEQUENCE [LARGE SCALE GENOMIC DNA]</scope>
    <source>
        <strain evidence="12 13">DSM 44049</strain>
    </source>
</reference>
<dbReference type="EMBL" id="MVHT01000031">
    <property type="protein sequence ID" value="ORB05313.1"/>
    <property type="molecule type" value="Genomic_DNA"/>
</dbReference>
<protein>
    <recommendedName>
        <fullName evidence="4">Serine acetyltransferase</fullName>
        <ecNumber evidence="3">2.3.1.30</ecNumber>
    </recommendedName>
</protein>